<dbReference type="EMBL" id="KK198757">
    <property type="protein sequence ID" value="KCW72143.1"/>
    <property type="molecule type" value="Genomic_DNA"/>
</dbReference>
<dbReference type="GO" id="GO:0005524">
    <property type="term" value="F:ATP binding"/>
    <property type="evidence" value="ECO:0007669"/>
    <property type="project" value="UniProtKB-UniRule"/>
</dbReference>
<evidence type="ECO:0000256" key="3">
    <source>
        <dbReference type="ARBA" id="ARBA00022598"/>
    </source>
</evidence>
<feature type="binding site" evidence="8">
    <location>
        <position position="400"/>
    </location>
    <ligand>
        <name>ATP</name>
        <dbReference type="ChEBI" id="CHEBI:30616"/>
    </ligand>
</feature>
<evidence type="ECO:0000256" key="8">
    <source>
        <dbReference type="PROSITE-ProRule" id="PRU10141"/>
    </source>
</evidence>
<gene>
    <name evidence="10" type="ORF">EUGRSUZ_E00589</name>
</gene>
<dbReference type="SUPFAM" id="SSF56112">
    <property type="entry name" value="Protein kinase-like (PK-like)"/>
    <property type="match status" value="1"/>
</dbReference>
<keyword evidence="2" id="KW-0723">Serine/threonine-protein kinase</keyword>
<evidence type="ECO:0000256" key="5">
    <source>
        <dbReference type="ARBA" id="ARBA00022741"/>
    </source>
</evidence>
<dbReference type="PROSITE" id="PS00107">
    <property type="entry name" value="PROTEIN_KINASE_ATP"/>
    <property type="match status" value="1"/>
</dbReference>
<dbReference type="PROSITE" id="PS00108">
    <property type="entry name" value="PROTEIN_KINASE_ST"/>
    <property type="match status" value="1"/>
</dbReference>
<dbReference type="PANTHER" id="PTHR43201:SF5">
    <property type="entry name" value="MEDIUM-CHAIN ACYL-COA LIGASE ACSF2, MITOCHONDRIAL"/>
    <property type="match status" value="1"/>
</dbReference>
<dbReference type="GO" id="GO:0004674">
    <property type="term" value="F:protein serine/threonine kinase activity"/>
    <property type="evidence" value="ECO:0007669"/>
    <property type="project" value="UniProtKB-KW"/>
</dbReference>
<evidence type="ECO:0000259" key="9">
    <source>
        <dbReference type="PROSITE" id="PS50011"/>
    </source>
</evidence>
<dbReference type="GO" id="GO:0004713">
    <property type="term" value="F:protein tyrosine kinase activity"/>
    <property type="evidence" value="ECO:0007669"/>
    <property type="project" value="InterPro"/>
</dbReference>
<protein>
    <recommendedName>
        <fullName evidence="9">Protein kinase domain-containing protein</fullName>
    </recommendedName>
</protein>
<reference evidence="10" key="1">
    <citation type="submission" date="2013-07" db="EMBL/GenBank/DDBJ databases">
        <title>The genome of Eucalyptus grandis.</title>
        <authorList>
            <person name="Schmutz J."/>
            <person name="Hayes R."/>
            <person name="Myburg A."/>
            <person name="Tuskan G."/>
            <person name="Grattapaglia D."/>
            <person name="Rokhsar D.S."/>
        </authorList>
    </citation>
    <scope>NUCLEOTIDE SEQUENCE</scope>
    <source>
        <tissue evidence="10">Leaf extractions</tissue>
    </source>
</reference>
<dbReference type="AlphaFoldDB" id="A0A059C0Z3"/>
<keyword evidence="6" id="KW-0418">Kinase</keyword>
<dbReference type="GO" id="GO:0006631">
    <property type="term" value="P:fatty acid metabolic process"/>
    <property type="evidence" value="ECO:0000318"/>
    <property type="project" value="GO_Central"/>
</dbReference>
<dbReference type="Gene3D" id="3.30.200.20">
    <property type="entry name" value="Phosphorylase Kinase, domain 1"/>
    <property type="match status" value="1"/>
</dbReference>
<sequence>MGEELALTGLLNKAASEFHGRIAVSACRDFDLTHARLQELVDHAAVLLTASGIGAADDVVLAFPNTVEFVILFLAVIRCRATAAPLNPIYTVKQFKFYLSNSEPKLLLTPQKGNRRAHSAASKLNIPHMTAELHSTGSRITLSSTDVELSLDLMSKVVNDPSDRNLTSSVQNIKRVYKLTEPDSTVIVLPLFHVHSLVAGLSSSLASGAAVALPAAVRFSAPTFLADTVSYNATWYTVDAMFHQIILDHHLSKLEPTYSKLRFITSCSASLATSIRARLKEAFGATVLEAYAMREATHPMASKPLPEDGEHKPGSVGRPVGREMAILDEHGVIQAAGVSSEVCLRGLNVTECYKKNPEANKTTEENETETERDGKILGKGGFGDVYEGHIRDACTQVAVKIMNSDSHQGMKEYKSEVMTSSQLRHKNLVPPIGYCHEANKFVLVYEFMREGSLGDHLFKGRSSLTWERRYNIALGLASARYYFLEQYDQCVIHKDIKSSNTMLDEKFNAK</sequence>
<dbReference type="InterPro" id="IPR001245">
    <property type="entry name" value="Ser-Thr/Tyr_kinase_cat_dom"/>
</dbReference>
<dbReference type="SMART" id="SM00219">
    <property type="entry name" value="TyrKc"/>
    <property type="match status" value="1"/>
</dbReference>
<keyword evidence="3" id="KW-0436">Ligase</keyword>
<dbReference type="InterPro" id="IPR042099">
    <property type="entry name" value="ANL_N_sf"/>
</dbReference>
<feature type="domain" description="Protein kinase" evidence="9">
    <location>
        <begin position="371"/>
        <end position="510"/>
    </location>
</feature>
<evidence type="ECO:0000256" key="4">
    <source>
        <dbReference type="ARBA" id="ARBA00022679"/>
    </source>
</evidence>
<dbReference type="Gene3D" id="1.10.510.10">
    <property type="entry name" value="Transferase(Phosphotransferase) domain 1"/>
    <property type="match status" value="1"/>
</dbReference>
<comment type="similarity">
    <text evidence="1">Belongs to the ATP-dependent AMP-binding enzyme family.</text>
</comment>
<dbReference type="InterPro" id="IPR011009">
    <property type="entry name" value="Kinase-like_dom_sf"/>
</dbReference>
<evidence type="ECO:0000256" key="7">
    <source>
        <dbReference type="ARBA" id="ARBA00022840"/>
    </source>
</evidence>
<keyword evidence="7 8" id="KW-0067">ATP-binding</keyword>
<dbReference type="SUPFAM" id="SSF56801">
    <property type="entry name" value="Acetyl-CoA synthetase-like"/>
    <property type="match status" value="1"/>
</dbReference>
<keyword evidence="5 8" id="KW-0547">Nucleotide-binding</keyword>
<proteinExistence type="inferred from homology"/>
<dbReference type="Pfam" id="PF00501">
    <property type="entry name" value="AMP-binding"/>
    <property type="match status" value="2"/>
</dbReference>
<dbReference type="InterPro" id="IPR017441">
    <property type="entry name" value="Protein_kinase_ATP_BS"/>
</dbReference>
<evidence type="ECO:0000256" key="1">
    <source>
        <dbReference type="ARBA" id="ARBA00006432"/>
    </source>
</evidence>
<dbReference type="GO" id="GO:0031956">
    <property type="term" value="F:medium-chain fatty acid-CoA ligase activity"/>
    <property type="evidence" value="ECO:0000318"/>
    <property type="project" value="GO_Central"/>
</dbReference>
<dbReference type="InterPro" id="IPR020635">
    <property type="entry name" value="Tyr_kinase_cat_dom"/>
</dbReference>
<evidence type="ECO:0000313" key="10">
    <source>
        <dbReference type="EMBL" id="KCW72143.1"/>
    </source>
</evidence>
<accession>A0A059C0Z3</accession>
<dbReference type="InParanoid" id="A0A059C0Z3"/>
<dbReference type="InterPro" id="IPR000719">
    <property type="entry name" value="Prot_kinase_dom"/>
</dbReference>
<name>A0A059C0Z3_EUCGR</name>
<dbReference type="Pfam" id="PF07714">
    <property type="entry name" value="PK_Tyr_Ser-Thr"/>
    <property type="match status" value="1"/>
</dbReference>
<keyword evidence="4" id="KW-0808">Transferase</keyword>
<dbReference type="Gramene" id="KCW72143">
    <property type="protein sequence ID" value="KCW72143"/>
    <property type="gene ID" value="EUGRSUZ_E00589"/>
</dbReference>
<dbReference type="InterPro" id="IPR008271">
    <property type="entry name" value="Ser/Thr_kinase_AS"/>
</dbReference>
<dbReference type="STRING" id="71139.A0A059C0Z3"/>
<dbReference type="PANTHER" id="PTHR43201">
    <property type="entry name" value="ACYL-COA SYNTHETASE"/>
    <property type="match status" value="1"/>
</dbReference>
<dbReference type="Gene3D" id="3.40.50.12780">
    <property type="entry name" value="N-terminal domain of ligase-like"/>
    <property type="match status" value="2"/>
</dbReference>
<dbReference type="InterPro" id="IPR000873">
    <property type="entry name" value="AMP-dep_synth/lig_dom"/>
</dbReference>
<evidence type="ECO:0000256" key="2">
    <source>
        <dbReference type="ARBA" id="ARBA00022527"/>
    </source>
</evidence>
<organism evidence="10">
    <name type="scientific">Eucalyptus grandis</name>
    <name type="common">Flooded gum</name>
    <dbReference type="NCBI Taxonomy" id="71139"/>
    <lineage>
        <taxon>Eukaryota</taxon>
        <taxon>Viridiplantae</taxon>
        <taxon>Streptophyta</taxon>
        <taxon>Embryophyta</taxon>
        <taxon>Tracheophyta</taxon>
        <taxon>Spermatophyta</taxon>
        <taxon>Magnoliopsida</taxon>
        <taxon>eudicotyledons</taxon>
        <taxon>Gunneridae</taxon>
        <taxon>Pentapetalae</taxon>
        <taxon>rosids</taxon>
        <taxon>malvids</taxon>
        <taxon>Myrtales</taxon>
        <taxon>Myrtaceae</taxon>
        <taxon>Myrtoideae</taxon>
        <taxon>Eucalypteae</taxon>
        <taxon>Eucalyptus</taxon>
    </lineage>
</organism>
<dbReference type="PROSITE" id="PS50011">
    <property type="entry name" value="PROTEIN_KINASE_DOM"/>
    <property type="match status" value="1"/>
</dbReference>
<evidence type="ECO:0000256" key="6">
    <source>
        <dbReference type="ARBA" id="ARBA00022777"/>
    </source>
</evidence>